<dbReference type="Pfam" id="PF13174">
    <property type="entry name" value="TPR_6"/>
    <property type="match status" value="3"/>
</dbReference>
<keyword evidence="4" id="KW-0378">Hydrolase</keyword>
<dbReference type="InterPro" id="IPR008258">
    <property type="entry name" value="Transglycosylase_SLT_dom_1"/>
</dbReference>
<sequence length="756" mass="85691">MKKSRLSFARYNPLKRRQQRKQIALAVSIGLGALFIGGPLLEGKYGRGLVQSTLSCLFQQEKPLTSDKKSNTSVLSLISHKHSRKEQLEAIASGPKSLNTSRARYLLASDLIQRRQGQKALALLKGLECDYPVMGEYIARQRAAAYEVMGNQALAKASWQALLKRYPDSPVAAEALVALDKTTPKDWKVALAKFPSHPLTLKRVGAWLQKKPNQPEFMVLLAKYDSDGPKVSTLLDKLVDLPERINGRRVDALKPEDWEAIAFGYWKERKYYQASTAYRKATPTPRNAYLAGRSLQLAGKPAAAINVYKEMVQEFPNTRETASSLLQLGKLQPTLEGLPYLNRVIRQFPERAGEAMLIKAETLDQLNNIKGAAQTRELLLTKYGHSDAAAEYRWMMARTKARSRDFKAALAWAKPIIQQNPNSELARQAGFWVGKWAKRLGQPQEATSAFEYVLTRYPQSYYAWRSAVALGLDVKDFTTVRQISPQVVRPTERSLLPAGSATLKELYQLGQDKEAWTLWQAEFQNRLKPTVAEQFTDGLLRQTSGDHLQGITQVAKLEDRDTPEEKAQYEDLKRRPIYWHALYPFPFLELIETWSKQRQLNPLLVTALIRQESRFMPTIRSSANAVGLMQVVPETATSVAKRINLKRYALDNPNDNVNLGTWILEETHQHYKNNSLLAVASYNAGPSKVTTWLEQKQSADSDEFIEAIPYEETKDYVKQVFGNYWNYVRLYNPQVGQQVAKYSISQPISQPITLRP</sequence>
<protein>
    <submittedName>
        <fullName evidence="4">GH23</fullName>
        <ecNumber evidence="4">3.2.1.-</ecNumber>
    </submittedName>
</protein>
<dbReference type="InterPro" id="IPR008939">
    <property type="entry name" value="Lytic_TGlycosylase_superhlx_U"/>
</dbReference>
<dbReference type="GO" id="GO:0000270">
    <property type="term" value="P:peptidoglycan metabolic process"/>
    <property type="evidence" value="ECO:0007669"/>
    <property type="project" value="InterPro"/>
</dbReference>
<gene>
    <name evidence="4" type="ORF">AVDCRST_MAG92-2704</name>
</gene>
<feature type="domain" description="Transglycosylase SLT" evidence="3">
    <location>
        <begin position="590"/>
        <end position="704"/>
    </location>
</feature>
<evidence type="ECO:0000256" key="2">
    <source>
        <dbReference type="ARBA" id="ARBA00022729"/>
    </source>
</evidence>
<dbReference type="InterPro" id="IPR023346">
    <property type="entry name" value="Lysozyme-like_dom_sf"/>
</dbReference>
<dbReference type="InterPro" id="IPR019734">
    <property type="entry name" value="TPR_rpt"/>
</dbReference>
<accession>A0A6J4IYG1</accession>
<dbReference type="AlphaFoldDB" id="A0A6J4IYG1"/>
<comment type="similarity">
    <text evidence="1">Belongs to the transglycosylase Slt family.</text>
</comment>
<dbReference type="InterPro" id="IPR000189">
    <property type="entry name" value="Transglyc_AS"/>
</dbReference>
<evidence type="ECO:0000313" key="4">
    <source>
        <dbReference type="EMBL" id="CAA9265520.1"/>
    </source>
</evidence>
<keyword evidence="2" id="KW-0732">Signal</keyword>
<organism evidence="4">
    <name type="scientific">uncultured Coleofasciculus sp</name>
    <dbReference type="NCBI Taxonomy" id="1267456"/>
    <lineage>
        <taxon>Bacteria</taxon>
        <taxon>Bacillati</taxon>
        <taxon>Cyanobacteriota</taxon>
        <taxon>Cyanophyceae</taxon>
        <taxon>Coleofasciculales</taxon>
        <taxon>Coleofasciculaceae</taxon>
        <taxon>Coleofasciculus</taxon>
        <taxon>environmental samples</taxon>
    </lineage>
</organism>
<dbReference type="Gene3D" id="1.25.40.10">
    <property type="entry name" value="Tetratricopeptide repeat domain"/>
    <property type="match status" value="3"/>
</dbReference>
<evidence type="ECO:0000259" key="3">
    <source>
        <dbReference type="Pfam" id="PF01464"/>
    </source>
</evidence>
<evidence type="ECO:0000256" key="1">
    <source>
        <dbReference type="ARBA" id="ARBA00007734"/>
    </source>
</evidence>
<dbReference type="PANTHER" id="PTHR37423">
    <property type="entry name" value="SOLUBLE LYTIC MUREIN TRANSGLYCOSYLASE-RELATED"/>
    <property type="match status" value="1"/>
</dbReference>
<dbReference type="GO" id="GO:0004553">
    <property type="term" value="F:hydrolase activity, hydrolyzing O-glycosyl compounds"/>
    <property type="evidence" value="ECO:0007669"/>
    <property type="project" value="InterPro"/>
</dbReference>
<dbReference type="GO" id="GO:0016020">
    <property type="term" value="C:membrane"/>
    <property type="evidence" value="ECO:0007669"/>
    <property type="project" value="InterPro"/>
</dbReference>
<proteinExistence type="inferred from homology"/>
<dbReference type="EC" id="3.2.1.-" evidence="4"/>
<dbReference type="CDD" id="cd13401">
    <property type="entry name" value="Slt70-like"/>
    <property type="match status" value="1"/>
</dbReference>
<reference evidence="4" key="1">
    <citation type="submission" date="2020-02" db="EMBL/GenBank/DDBJ databases">
        <authorList>
            <person name="Meier V. D."/>
        </authorList>
    </citation>
    <scope>NUCLEOTIDE SEQUENCE</scope>
    <source>
        <strain evidence="4">AVDCRST_MAG92</strain>
    </source>
</reference>
<dbReference type="Gene3D" id="1.10.530.10">
    <property type="match status" value="1"/>
</dbReference>
<dbReference type="GO" id="GO:0008933">
    <property type="term" value="F:peptidoglycan lytic transglycosylase activity"/>
    <property type="evidence" value="ECO:0007669"/>
    <property type="project" value="InterPro"/>
</dbReference>
<dbReference type="SUPFAM" id="SSF48435">
    <property type="entry name" value="Bacterial muramidases"/>
    <property type="match status" value="1"/>
</dbReference>
<dbReference type="EMBL" id="CADCTM010000421">
    <property type="protein sequence ID" value="CAA9265520.1"/>
    <property type="molecule type" value="Genomic_DNA"/>
</dbReference>
<dbReference type="SUPFAM" id="SSF53955">
    <property type="entry name" value="Lysozyme-like"/>
    <property type="match status" value="1"/>
</dbReference>
<dbReference type="Pfam" id="PF01464">
    <property type="entry name" value="SLT"/>
    <property type="match status" value="1"/>
</dbReference>
<dbReference type="GO" id="GO:0042597">
    <property type="term" value="C:periplasmic space"/>
    <property type="evidence" value="ECO:0007669"/>
    <property type="project" value="InterPro"/>
</dbReference>
<dbReference type="PANTHER" id="PTHR37423:SF5">
    <property type="entry name" value="SOLUBLE LYTIC MUREIN TRANSGLYCOSYLASE"/>
    <property type="match status" value="1"/>
</dbReference>
<dbReference type="InterPro" id="IPR011990">
    <property type="entry name" value="TPR-like_helical_dom_sf"/>
</dbReference>
<name>A0A6J4IYG1_9CYAN</name>
<keyword evidence="4" id="KW-0326">Glycosidase</keyword>
<dbReference type="PROSITE" id="PS00922">
    <property type="entry name" value="TRANSGLYCOSYLASE"/>
    <property type="match status" value="1"/>
</dbReference>